<feature type="compositionally biased region" description="Basic and acidic residues" evidence="1">
    <location>
        <begin position="140"/>
        <end position="160"/>
    </location>
</feature>
<gene>
    <name evidence="2" type="ORF">IPOD504_LOCUS14078</name>
</gene>
<dbReference type="Proteomes" id="UP000837857">
    <property type="component" value="Chromosome 5"/>
</dbReference>
<sequence length="247" mass="27807">MGQHVEFATGSLRSLEARHTSKRLWGELTKILNNCRTGTRKSSDGWSKYWSDFKNKLKNKVSIINKRKRSGSTSKKGIRPLTKLEKRALVILGPHFDRKKTRNTVDAFHNALSNHFPPEVKLETCQENVSNEYSNAQSDGSDRLSDGDKVSDDSGDTNHDYEDDSDQNSDEPLIQSLYPKWLIEVEKKRAEAELIRARAESKRAGAAASSAEAMLMQAEAMRKLADAVARIASVLEARTRRDDMLTI</sequence>
<keyword evidence="3" id="KW-1185">Reference proteome</keyword>
<evidence type="ECO:0000313" key="3">
    <source>
        <dbReference type="Proteomes" id="UP000837857"/>
    </source>
</evidence>
<proteinExistence type="predicted"/>
<protein>
    <recommendedName>
        <fullName evidence="4">Regulatory protein zeste</fullName>
    </recommendedName>
</protein>
<name>A0ABN8IV59_9NEOP</name>
<accession>A0ABN8IV59</accession>
<feature type="non-terminal residue" evidence="2">
    <location>
        <position position="247"/>
    </location>
</feature>
<dbReference type="EMBL" id="OW152817">
    <property type="protein sequence ID" value="CAH2068150.1"/>
    <property type="molecule type" value="Genomic_DNA"/>
</dbReference>
<organism evidence="2 3">
    <name type="scientific">Iphiclides podalirius</name>
    <name type="common">scarce swallowtail</name>
    <dbReference type="NCBI Taxonomy" id="110791"/>
    <lineage>
        <taxon>Eukaryota</taxon>
        <taxon>Metazoa</taxon>
        <taxon>Ecdysozoa</taxon>
        <taxon>Arthropoda</taxon>
        <taxon>Hexapoda</taxon>
        <taxon>Insecta</taxon>
        <taxon>Pterygota</taxon>
        <taxon>Neoptera</taxon>
        <taxon>Endopterygota</taxon>
        <taxon>Lepidoptera</taxon>
        <taxon>Glossata</taxon>
        <taxon>Ditrysia</taxon>
        <taxon>Papilionoidea</taxon>
        <taxon>Papilionidae</taxon>
        <taxon>Papilioninae</taxon>
        <taxon>Iphiclides</taxon>
    </lineage>
</organism>
<feature type="region of interest" description="Disordered" evidence="1">
    <location>
        <begin position="132"/>
        <end position="171"/>
    </location>
</feature>
<reference evidence="2" key="1">
    <citation type="submission" date="2022-03" db="EMBL/GenBank/DDBJ databases">
        <authorList>
            <person name="Martin H S."/>
        </authorList>
    </citation>
    <scope>NUCLEOTIDE SEQUENCE</scope>
</reference>
<evidence type="ECO:0000313" key="2">
    <source>
        <dbReference type="EMBL" id="CAH2068150.1"/>
    </source>
</evidence>
<evidence type="ECO:0000256" key="1">
    <source>
        <dbReference type="SAM" id="MobiDB-lite"/>
    </source>
</evidence>
<evidence type="ECO:0008006" key="4">
    <source>
        <dbReference type="Google" id="ProtNLM"/>
    </source>
</evidence>